<evidence type="ECO:0000313" key="12">
    <source>
        <dbReference type="EMBL" id="KYK62030.1"/>
    </source>
</evidence>
<keyword evidence="5" id="KW-0021">Allosteric enzyme</keyword>
<evidence type="ECO:0000256" key="6">
    <source>
        <dbReference type="ARBA" id="ARBA00022676"/>
    </source>
</evidence>
<evidence type="ECO:0000256" key="7">
    <source>
        <dbReference type="ARBA" id="ARBA00022679"/>
    </source>
</evidence>
<proteinExistence type="inferred from homology"/>
<dbReference type="GO" id="GO:0005525">
    <property type="term" value="F:GTP binding"/>
    <property type="evidence" value="ECO:0007669"/>
    <property type="project" value="UniProtKB-KW"/>
</dbReference>
<protein>
    <recommendedName>
        <fullName evidence="4">uracil phosphoribosyltransferase</fullName>
        <ecNumber evidence="4">2.4.2.9</ecNumber>
    </recommendedName>
</protein>
<evidence type="ECO:0000256" key="9">
    <source>
        <dbReference type="ARBA" id="ARBA00023134"/>
    </source>
</evidence>
<comment type="pathway">
    <text evidence="2">Pyrimidine metabolism; UMP biosynthesis via salvage pathway; UMP from uracil: step 1/1.</text>
</comment>
<organism evidence="12 13">
    <name type="scientific">Drechmeria coniospora</name>
    <name type="common">Nematophagous fungus</name>
    <name type="synonym">Meria coniospora</name>
    <dbReference type="NCBI Taxonomy" id="98403"/>
    <lineage>
        <taxon>Eukaryota</taxon>
        <taxon>Fungi</taxon>
        <taxon>Dikarya</taxon>
        <taxon>Ascomycota</taxon>
        <taxon>Pezizomycotina</taxon>
        <taxon>Sordariomycetes</taxon>
        <taxon>Hypocreomycetidae</taxon>
        <taxon>Hypocreales</taxon>
        <taxon>Ophiocordycipitaceae</taxon>
        <taxon>Drechmeria</taxon>
    </lineage>
</organism>
<dbReference type="InParanoid" id="A0A151GY65"/>
<evidence type="ECO:0000256" key="8">
    <source>
        <dbReference type="ARBA" id="ARBA00022741"/>
    </source>
</evidence>
<keyword evidence="6" id="KW-0328">Glycosyltransferase</keyword>
<dbReference type="RefSeq" id="XP_040661382.1">
    <property type="nucleotide sequence ID" value="XM_040800499.1"/>
</dbReference>
<evidence type="ECO:0000313" key="13">
    <source>
        <dbReference type="Proteomes" id="UP000076580"/>
    </source>
</evidence>
<evidence type="ECO:0000259" key="11">
    <source>
        <dbReference type="Pfam" id="PF14681"/>
    </source>
</evidence>
<dbReference type="EC" id="2.4.2.9" evidence="4"/>
<reference evidence="12 13" key="1">
    <citation type="journal article" date="2016" name="Sci. Rep.">
        <title>Insights into Adaptations to a Near-Obligate Nematode Endoparasitic Lifestyle from the Finished Genome of Drechmeria coniospora.</title>
        <authorList>
            <person name="Zhang L."/>
            <person name="Zhou Z."/>
            <person name="Guo Q."/>
            <person name="Fokkens L."/>
            <person name="Miskei M."/>
            <person name="Pocsi I."/>
            <person name="Zhang W."/>
            <person name="Chen M."/>
            <person name="Wang L."/>
            <person name="Sun Y."/>
            <person name="Donzelli B.G."/>
            <person name="Gibson D.M."/>
            <person name="Nelson D.R."/>
            <person name="Luo J.G."/>
            <person name="Rep M."/>
            <person name="Liu H."/>
            <person name="Yang S."/>
            <person name="Wang J."/>
            <person name="Krasnoff S.B."/>
            <person name="Xu Y."/>
            <person name="Molnar I."/>
            <person name="Lin M."/>
        </authorList>
    </citation>
    <scope>NUCLEOTIDE SEQUENCE [LARGE SCALE GENOMIC DNA]</scope>
    <source>
        <strain evidence="12 13">ARSEF 6962</strain>
    </source>
</reference>
<dbReference type="PANTHER" id="PTHR32315">
    <property type="entry name" value="ADENINE PHOSPHORIBOSYLTRANSFERASE"/>
    <property type="match status" value="1"/>
</dbReference>
<dbReference type="SUPFAM" id="SSF53271">
    <property type="entry name" value="PRTase-like"/>
    <property type="match status" value="1"/>
</dbReference>
<comment type="caution">
    <text evidence="12">The sequence shown here is derived from an EMBL/GenBank/DDBJ whole genome shotgun (WGS) entry which is preliminary data.</text>
</comment>
<accession>A0A151GY65</accession>
<dbReference type="CDD" id="cd06223">
    <property type="entry name" value="PRTases_typeI"/>
    <property type="match status" value="1"/>
</dbReference>
<dbReference type="STRING" id="98403.A0A151GY65"/>
<dbReference type="PANTHER" id="PTHR32315:SF4">
    <property type="entry name" value="URACIL PHOSPHORIBOSYLTRANSFERASE, CHLOROPLASTIC"/>
    <property type="match status" value="1"/>
</dbReference>
<feature type="domain" description="Phosphoribosyltransferase" evidence="11">
    <location>
        <begin position="11"/>
        <end position="58"/>
    </location>
</feature>
<dbReference type="Pfam" id="PF14681">
    <property type="entry name" value="UPRTase"/>
    <property type="match status" value="2"/>
</dbReference>
<dbReference type="Gene3D" id="3.40.50.2020">
    <property type="match status" value="2"/>
</dbReference>
<gene>
    <name evidence="12" type="ORF">DCS_03175</name>
</gene>
<evidence type="ECO:0000256" key="4">
    <source>
        <dbReference type="ARBA" id="ARBA00011894"/>
    </source>
</evidence>
<evidence type="ECO:0000256" key="2">
    <source>
        <dbReference type="ARBA" id="ARBA00005180"/>
    </source>
</evidence>
<keyword evidence="8" id="KW-0547">Nucleotide-binding</keyword>
<comment type="cofactor">
    <cofactor evidence="1">
        <name>Mg(2+)</name>
        <dbReference type="ChEBI" id="CHEBI:18420"/>
    </cofactor>
</comment>
<keyword evidence="13" id="KW-1185">Reference proteome</keyword>
<dbReference type="GeneID" id="63715818"/>
<evidence type="ECO:0000256" key="5">
    <source>
        <dbReference type="ARBA" id="ARBA00022533"/>
    </source>
</evidence>
<sequence length="274" mass="29568">MSSLPPNVHLSQHPCLQAKLSQLRSKSADSKDVKSLVHDIGLIVACEAFASVLKTTSRSKVDALPLAPGIRCFRAPPTQTRADGTRTRRRWASNTPRRTSRPRRYASSPSSAPALPWSKVSLRSPVRPQPRPPVPSSQRLAVQTMMPRAVPVHHLGMYRDQSTLAPVEYYNNLPRHVPSSSSPSASSLAVIVDPVIATGGTCAAAIQTLREWGAERILVLSIVGAADGVADAAKVWPEGTEIWLAGLDAKLTAQRMLEPGVGDIGDRLFLTDLK</sequence>
<evidence type="ECO:0000256" key="1">
    <source>
        <dbReference type="ARBA" id="ARBA00001946"/>
    </source>
</evidence>
<dbReference type="InterPro" id="IPR029057">
    <property type="entry name" value="PRTase-like"/>
</dbReference>
<comment type="similarity">
    <text evidence="3">Belongs to the UPRTase family.</text>
</comment>
<dbReference type="InterPro" id="IPR000836">
    <property type="entry name" value="PRTase_dom"/>
</dbReference>
<dbReference type="AlphaFoldDB" id="A0A151GY65"/>
<evidence type="ECO:0000256" key="10">
    <source>
        <dbReference type="SAM" id="MobiDB-lite"/>
    </source>
</evidence>
<dbReference type="InterPro" id="IPR050054">
    <property type="entry name" value="UPRTase/APRTase"/>
</dbReference>
<keyword evidence="7" id="KW-0808">Transferase</keyword>
<dbReference type="Proteomes" id="UP000076580">
    <property type="component" value="Chromosome 01"/>
</dbReference>
<feature type="compositionally biased region" description="Low complexity" evidence="10">
    <location>
        <begin position="105"/>
        <end position="126"/>
    </location>
</feature>
<keyword evidence="9" id="KW-0342">GTP-binding</keyword>
<dbReference type="EMBL" id="LAYC01000001">
    <property type="protein sequence ID" value="KYK62030.1"/>
    <property type="molecule type" value="Genomic_DNA"/>
</dbReference>
<dbReference type="GO" id="GO:0004845">
    <property type="term" value="F:uracil phosphoribosyltransferase activity"/>
    <property type="evidence" value="ECO:0007669"/>
    <property type="project" value="UniProtKB-EC"/>
</dbReference>
<feature type="region of interest" description="Disordered" evidence="10">
    <location>
        <begin position="73"/>
        <end position="139"/>
    </location>
</feature>
<feature type="domain" description="Phosphoribosyltransferase" evidence="11">
    <location>
        <begin position="141"/>
        <end position="271"/>
    </location>
</feature>
<evidence type="ECO:0000256" key="3">
    <source>
        <dbReference type="ARBA" id="ARBA00009516"/>
    </source>
</evidence>
<name>A0A151GY65_DRECN</name>